<protein>
    <recommendedName>
        <fullName evidence="4">DNA methylase N-4/N-6 domain-containing protein</fullName>
    </recommendedName>
</protein>
<evidence type="ECO:0000256" key="3">
    <source>
        <dbReference type="SAM" id="MobiDB-lite"/>
    </source>
</evidence>
<evidence type="ECO:0000259" key="4">
    <source>
        <dbReference type="Pfam" id="PF01555"/>
    </source>
</evidence>
<feature type="region of interest" description="Disordered" evidence="3">
    <location>
        <begin position="89"/>
        <end position="150"/>
    </location>
</feature>
<dbReference type="InterPro" id="IPR002941">
    <property type="entry name" value="DNA_methylase_N4/N6"/>
</dbReference>
<accession>A0A0F8XJJ9</accession>
<evidence type="ECO:0000256" key="2">
    <source>
        <dbReference type="ARBA" id="ARBA00022679"/>
    </source>
</evidence>
<evidence type="ECO:0000256" key="1">
    <source>
        <dbReference type="ARBA" id="ARBA00022603"/>
    </source>
</evidence>
<name>A0A0F8XJJ9_9ZZZZ</name>
<keyword evidence="2" id="KW-0808">Transferase</keyword>
<sequence length="150" mass="16418">MTEVIQGDARNMDFIDDDSVDLICTSPPYWGLRSYRDDGEHYSGQVGSEDTPQQYVEELVGMIDDEWRRVLKPAGSLWLNLGDKYAGSGGHNNDGISAKSTLAGNGHAGGVAKDGSENKIKATRRNAPDRYNQESDGIRTKRQSLAGRKA</sequence>
<keyword evidence="1" id="KW-0489">Methyltransferase</keyword>
<dbReference type="InterPro" id="IPR029063">
    <property type="entry name" value="SAM-dependent_MTases_sf"/>
</dbReference>
<dbReference type="InterPro" id="IPR001091">
    <property type="entry name" value="RM_Methyltransferase"/>
</dbReference>
<gene>
    <name evidence="5" type="ORF">LCGC14_2937690</name>
</gene>
<reference evidence="5" key="1">
    <citation type="journal article" date="2015" name="Nature">
        <title>Complex archaea that bridge the gap between prokaryotes and eukaryotes.</title>
        <authorList>
            <person name="Spang A."/>
            <person name="Saw J.H."/>
            <person name="Jorgensen S.L."/>
            <person name="Zaremba-Niedzwiedzka K."/>
            <person name="Martijn J."/>
            <person name="Lind A.E."/>
            <person name="van Eijk R."/>
            <person name="Schleper C."/>
            <person name="Guy L."/>
            <person name="Ettema T.J."/>
        </authorList>
    </citation>
    <scope>NUCLEOTIDE SEQUENCE</scope>
</reference>
<dbReference type="EMBL" id="LAZR01058829">
    <property type="protein sequence ID" value="KKK69073.1"/>
    <property type="molecule type" value="Genomic_DNA"/>
</dbReference>
<dbReference type="SUPFAM" id="SSF53335">
    <property type="entry name" value="S-adenosyl-L-methionine-dependent methyltransferases"/>
    <property type="match status" value="1"/>
</dbReference>
<dbReference type="AlphaFoldDB" id="A0A0F8XJJ9"/>
<organism evidence="5">
    <name type="scientific">marine sediment metagenome</name>
    <dbReference type="NCBI Taxonomy" id="412755"/>
    <lineage>
        <taxon>unclassified sequences</taxon>
        <taxon>metagenomes</taxon>
        <taxon>ecological metagenomes</taxon>
    </lineage>
</organism>
<dbReference type="GO" id="GO:0032259">
    <property type="term" value="P:methylation"/>
    <property type="evidence" value="ECO:0007669"/>
    <property type="project" value="UniProtKB-KW"/>
</dbReference>
<feature type="compositionally biased region" description="Polar residues" evidence="3">
    <location>
        <begin position="94"/>
        <end position="103"/>
    </location>
</feature>
<dbReference type="GO" id="GO:0003677">
    <property type="term" value="F:DNA binding"/>
    <property type="evidence" value="ECO:0007669"/>
    <property type="project" value="InterPro"/>
</dbReference>
<dbReference type="GO" id="GO:0008170">
    <property type="term" value="F:N-methyltransferase activity"/>
    <property type="evidence" value="ECO:0007669"/>
    <property type="project" value="InterPro"/>
</dbReference>
<feature type="domain" description="DNA methylase N-4/N-6" evidence="4">
    <location>
        <begin position="20"/>
        <end position="88"/>
    </location>
</feature>
<comment type="caution">
    <text evidence="5">The sequence shown here is derived from an EMBL/GenBank/DDBJ whole genome shotgun (WGS) entry which is preliminary data.</text>
</comment>
<dbReference type="Pfam" id="PF01555">
    <property type="entry name" value="N6_N4_Mtase"/>
    <property type="match status" value="1"/>
</dbReference>
<evidence type="ECO:0000313" key="5">
    <source>
        <dbReference type="EMBL" id="KKK69073.1"/>
    </source>
</evidence>
<dbReference type="Gene3D" id="3.40.50.150">
    <property type="entry name" value="Vaccinia Virus protein VP39"/>
    <property type="match status" value="1"/>
</dbReference>
<dbReference type="PRINTS" id="PR00508">
    <property type="entry name" value="S21N4MTFRASE"/>
</dbReference>
<feature type="compositionally biased region" description="Basic and acidic residues" evidence="3">
    <location>
        <begin position="114"/>
        <end position="139"/>
    </location>
</feature>
<proteinExistence type="predicted"/>